<feature type="domain" description="Cyclophilin-like" evidence="1">
    <location>
        <begin position="40"/>
        <end position="141"/>
    </location>
</feature>
<evidence type="ECO:0000313" key="3">
    <source>
        <dbReference type="Proteomes" id="UP001060325"/>
    </source>
</evidence>
<evidence type="ECO:0000259" key="1">
    <source>
        <dbReference type="Pfam" id="PF18050"/>
    </source>
</evidence>
<dbReference type="EMBL" id="CP101462">
    <property type="protein sequence ID" value="UTT43468.1"/>
    <property type="molecule type" value="Genomic_DNA"/>
</dbReference>
<accession>A0ABY5FPE3</accession>
<gene>
    <name evidence="2" type="ORF">NMQ00_02920</name>
</gene>
<dbReference type="RefSeq" id="WP_255177852.1">
    <property type="nucleotide sequence ID" value="NZ_CP101462.1"/>
</dbReference>
<dbReference type="InterPro" id="IPR029000">
    <property type="entry name" value="Cyclophilin-like_dom_sf"/>
</dbReference>
<dbReference type="Gene3D" id="2.40.100.20">
    <property type="match status" value="1"/>
</dbReference>
<dbReference type="PROSITE" id="PS51257">
    <property type="entry name" value="PROKAR_LIPOPROTEIN"/>
    <property type="match status" value="1"/>
</dbReference>
<dbReference type="InterPro" id="IPR041183">
    <property type="entry name" value="Cyclophilin-like"/>
</dbReference>
<name>A0ABY5FPE3_9BACL</name>
<evidence type="ECO:0000313" key="2">
    <source>
        <dbReference type="EMBL" id="UTT43468.1"/>
    </source>
</evidence>
<dbReference type="Proteomes" id="UP001060325">
    <property type="component" value="Chromosome"/>
</dbReference>
<dbReference type="Pfam" id="PF18050">
    <property type="entry name" value="Cyclophil_like2"/>
    <property type="match status" value="1"/>
</dbReference>
<organism evidence="2 3">
    <name type="scientific">Exiguobacterium aurantiacum</name>
    <dbReference type="NCBI Taxonomy" id="33987"/>
    <lineage>
        <taxon>Bacteria</taxon>
        <taxon>Bacillati</taxon>
        <taxon>Bacillota</taxon>
        <taxon>Bacilli</taxon>
        <taxon>Bacillales</taxon>
        <taxon>Bacillales Family XII. Incertae Sedis</taxon>
        <taxon>Exiguobacterium</taxon>
    </lineage>
</organism>
<proteinExistence type="predicted"/>
<protein>
    <submittedName>
        <fullName evidence="2">Cyclophilin-like fold protein</fullName>
    </submittedName>
</protein>
<reference evidence="2" key="1">
    <citation type="submission" date="2022-07" db="EMBL/GenBank/DDBJ databases">
        <title>Complete genome of CX2.</title>
        <authorList>
            <person name="Cao G."/>
        </authorList>
    </citation>
    <scope>NUCLEOTIDE SEQUENCE</scope>
    <source>
        <strain evidence="2">CX2</strain>
    </source>
</reference>
<keyword evidence="3" id="KW-1185">Reference proteome</keyword>
<dbReference type="SUPFAM" id="SSF50891">
    <property type="entry name" value="Cyclophilin-like"/>
    <property type="match status" value="1"/>
</dbReference>
<sequence length="143" mass="15979">MNAIRLGLVASMLFLAGCGDDAVREPENQEGVTSQVETIPVSVRFEDNPTAEALQDRLPLTLSMQDLHQNEKYFYFDEPFPTNPERVGSIRAGDVMLYGDDCLVLFYEDVETSYAYTRIGRVENFTTLAPLLGSGTVELTFQN</sequence>